<gene>
    <name evidence="2" type="ORF">CSUI_008965</name>
</gene>
<accession>A0A2C6KL54</accession>
<feature type="region of interest" description="Disordered" evidence="1">
    <location>
        <begin position="245"/>
        <end position="283"/>
    </location>
</feature>
<dbReference type="GeneID" id="94432295"/>
<reference evidence="2 3" key="1">
    <citation type="journal article" date="2017" name="Int. J. Parasitol.">
        <title>The genome of the protozoan parasite Cystoisospora suis and a reverse vaccinology approach to identify vaccine candidates.</title>
        <authorList>
            <person name="Palmieri N."/>
            <person name="Shrestha A."/>
            <person name="Ruttkowski B."/>
            <person name="Beck T."/>
            <person name="Vogl C."/>
            <person name="Tomley F."/>
            <person name="Blake D.P."/>
            <person name="Joachim A."/>
        </authorList>
    </citation>
    <scope>NUCLEOTIDE SEQUENCE [LARGE SCALE GENOMIC DNA]</scope>
    <source>
        <strain evidence="2 3">Wien I</strain>
    </source>
</reference>
<keyword evidence="3" id="KW-1185">Reference proteome</keyword>
<dbReference type="Proteomes" id="UP000221165">
    <property type="component" value="Unassembled WGS sequence"/>
</dbReference>
<feature type="non-terminal residue" evidence="2">
    <location>
        <position position="415"/>
    </location>
</feature>
<feature type="compositionally biased region" description="Basic residues" evidence="1">
    <location>
        <begin position="82"/>
        <end position="95"/>
    </location>
</feature>
<evidence type="ECO:0000256" key="1">
    <source>
        <dbReference type="SAM" id="MobiDB-lite"/>
    </source>
</evidence>
<evidence type="ECO:0000313" key="3">
    <source>
        <dbReference type="Proteomes" id="UP000221165"/>
    </source>
</evidence>
<evidence type="ECO:0000313" key="2">
    <source>
        <dbReference type="EMBL" id="PHJ17215.1"/>
    </source>
</evidence>
<feature type="compositionally biased region" description="Low complexity" evidence="1">
    <location>
        <begin position="254"/>
        <end position="274"/>
    </location>
</feature>
<feature type="compositionally biased region" description="Low complexity" evidence="1">
    <location>
        <begin position="8"/>
        <end position="24"/>
    </location>
</feature>
<protein>
    <submittedName>
        <fullName evidence="2">Uncharacterized protein</fullName>
    </submittedName>
</protein>
<feature type="region of interest" description="Disordered" evidence="1">
    <location>
        <begin position="1"/>
        <end position="24"/>
    </location>
</feature>
<dbReference type="EMBL" id="MIGC01005165">
    <property type="protein sequence ID" value="PHJ17215.1"/>
    <property type="molecule type" value="Genomic_DNA"/>
</dbReference>
<name>A0A2C6KL54_9APIC</name>
<sequence length="415" mass="45186">MTKKKITSLSSSLRSSSSFHSSSLSLPSFRIATQRGIPSSSSLPSSSLLSSFSSSNYLSSSSTLRPVEKIPLHASISSSKYTRQRRDRHKEHHSHISSLHSSPTSSFSSLSFFPLSSLRSSSPVSLSSISSSFPQMERRSLSPTPESLSLSRHVYLSSSFFSSAALIPRALKKVFMSPSFLSLQDSPLKQTRGFAAGLTRDSVDIVPPLDRLEGFLLSNLPVEVTSDSSLLLRLMQRAGIRVAPSSPTHALDASSINTSSTSSSSSSSRSSGLSEGDVEPDQGDKETFAEIDRMAVEGGASILVQRSRLNRSVGRCLVLPSLVDLAYLGADGARRLQKHILAVIPHGSEVTACDEHDVQGYIEEFERYFHLTEDLQRLAKPENLRRVVSLSPVPSTYGRREVRDVLQRHAGIHVV</sequence>
<dbReference type="AlphaFoldDB" id="A0A2C6KL54"/>
<dbReference type="RefSeq" id="XP_067918940.1">
    <property type="nucleotide sequence ID" value="XM_068069084.1"/>
</dbReference>
<organism evidence="2 3">
    <name type="scientific">Cystoisospora suis</name>
    <dbReference type="NCBI Taxonomy" id="483139"/>
    <lineage>
        <taxon>Eukaryota</taxon>
        <taxon>Sar</taxon>
        <taxon>Alveolata</taxon>
        <taxon>Apicomplexa</taxon>
        <taxon>Conoidasida</taxon>
        <taxon>Coccidia</taxon>
        <taxon>Eucoccidiorida</taxon>
        <taxon>Eimeriorina</taxon>
        <taxon>Sarcocystidae</taxon>
        <taxon>Cystoisospora</taxon>
    </lineage>
</organism>
<comment type="caution">
    <text evidence="2">The sequence shown here is derived from an EMBL/GenBank/DDBJ whole genome shotgun (WGS) entry which is preliminary data.</text>
</comment>
<feature type="region of interest" description="Disordered" evidence="1">
    <location>
        <begin position="75"/>
        <end position="106"/>
    </location>
</feature>
<proteinExistence type="predicted"/>
<feature type="compositionally biased region" description="Low complexity" evidence="1">
    <location>
        <begin position="96"/>
        <end position="106"/>
    </location>
</feature>
<dbReference type="OrthoDB" id="449286at2759"/>
<dbReference type="VEuPathDB" id="ToxoDB:CSUI_008965"/>